<dbReference type="InterPro" id="IPR011042">
    <property type="entry name" value="6-blade_b-propeller_TolB-like"/>
</dbReference>
<dbReference type="EMBL" id="DQZR01000173">
    <property type="protein sequence ID" value="HDM36403.1"/>
    <property type="molecule type" value="Genomic_DNA"/>
</dbReference>
<dbReference type="SUPFAM" id="SSF82171">
    <property type="entry name" value="DPP6 N-terminal domain-like"/>
    <property type="match status" value="1"/>
</dbReference>
<proteinExistence type="inferred from homology"/>
<dbReference type="InterPro" id="IPR011659">
    <property type="entry name" value="WD40"/>
</dbReference>
<name>A0A7C1B6M2_9EURY</name>
<accession>A0A7C1B6M2</accession>
<comment type="caution">
    <text evidence="2">The sequence shown here is derived from an EMBL/GenBank/DDBJ whole genome shotgun (WGS) entry which is preliminary data.</text>
</comment>
<reference evidence="2" key="1">
    <citation type="journal article" date="2020" name="mSystems">
        <title>Genome- and Community-Level Interaction Insights into Carbon Utilization and Element Cycling Functions of Hydrothermarchaeota in Hydrothermal Sediment.</title>
        <authorList>
            <person name="Zhou Z."/>
            <person name="Liu Y."/>
            <person name="Xu W."/>
            <person name="Pan J."/>
            <person name="Luo Z.H."/>
            <person name="Li M."/>
        </authorList>
    </citation>
    <scope>NUCLEOTIDE SEQUENCE [LARGE SCALE GENOMIC DNA]</scope>
    <source>
        <strain evidence="2">HyVt-185</strain>
    </source>
</reference>
<dbReference type="Pfam" id="PF07676">
    <property type="entry name" value="PD40"/>
    <property type="match status" value="4"/>
</dbReference>
<dbReference type="AlphaFoldDB" id="A0A7C1B6M2"/>
<dbReference type="PANTHER" id="PTHR36842:SF1">
    <property type="entry name" value="PROTEIN TOLB"/>
    <property type="match status" value="1"/>
</dbReference>
<comment type="similarity">
    <text evidence="1">Belongs to the TolB family.</text>
</comment>
<protein>
    <submittedName>
        <fullName evidence="2">Uncharacterized protein</fullName>
    </submittedName>
</protein>
<evidence type="ECO:0000256" key="1">
    <source>
        <dbReference type="ARBA" id="ARBA00009820"/>
    </source>
</evidence>
<dbReference type="Gene3D" id="2.120.10.30">
    <property type="entry name" value="TolB, C-terminal domain"/>
    <property type="match status" value="2"/>
</dbReference>
<gene>
    <name evidence="2" type="ORF">ENG09_04015</name>
</gene>
<sequence>MKYRFIPLLFLLLMLPTLSKEDMVAFSLINENTSSIGILDLRDGREEILTPPNLYFNPSWSPDGSEIVFYQWQFPQIAYIVDLHSRQIRKLTFKDPQISATAMRYPSWSPKGDKILFSGHVYLPFLTLGLFTVRPDGSEVKRIDGTGYDDKYPSWSYDERKIAFTRSDDIFIIDLRTNELIPITRTPTVREAYPMWAPDEYRIAYTSYDPQTGENSIHIYDLVRKRDMKLKLPKGLALCQMGKVDWLPDGRRLVFSAEEDDSPPNLYIIDVSSNRVEQLTRDLNEGKQTPDWWGGYTVVKPLNLLNTLWSSIKTKGVGLR</sequence>
<evidence type="ECO:0000313" key="2">
    <source>
        <dbReference type="EMBL" id="HDM36403.1"/>
    </source>
</evidence>
<dbReference type="PANTHER" id="PTHR36842">
    <property type="entry name" value="PROTEIN TOLB HOMOLOG"/>
    <property type="match status" value="1"/>
</dbReference>
<dbReference type="Proteomes" id="UP000885863">
    <property type="component" value="Unassembled WGS sequence"/>
</dbReference>
<organism evidence="2">
    <name type="scientific">Candidatus Syntropharchaeum butanivorans</name>
    <dbReference type="NCBI Taxonomy" id="1839936"/>
    <lineage>
        <taxon>Archaea</taxon>
        <taxon>Methanobacteriati</taxon>
        <taxon>Methanobacteriota</taxon>
        <taxon>Stenosarchaea group</taxon>
        <taxon>Methanomicrobia</taxon>
        <taxon>Methanosarcinales</taxon>
        <taxon>ANME-2 cluster</taxon>
        <taxon>Candidatus Syntropharchaeum</taxon>
    </lineage>
</organism>